<dbReference type="PATRIC" id="fig|1079994.3.peg.2132"/>
<feature type="domain" description="GFO/IDH/MocA-like oxidoreductase" evidence="3">
    <location>
        <begin position="136"/>
        <end position="261"/>
    </location>
</feature>
<comment type="caution">
    <text evidence="4">The sequence shown here is derived from an EMBL/GenBank/DDBJ whole genome shotgun (WGS) entry which is preliminary data.</text>
</comment>
<organism evidence="4 5">
    <name type="scientific">Leucobacter chromiiresistens</name>
    <dbReference type="NCBI Taxonomy" id="1079994"/>
    <lineage>
        <taxon>Bacteria</taxon>
        <taxon>Bacillati</taxon>
        <taxon>Actinomycetota</taxon>
        <taxon>Actinomycetes</taxon>
        <taxon>Micrococcales</taxon>
        <taxon>Microbacteriaceae</taxon>
        <taxon>Leucobacter</taxon>
    </lineage>
</organism>
<evidence type="ECO:0000256" key="1">
    <source>
        <dbReference type="ARBA" id="ARBA00023027"/>
    </source>
</evidence>
<gene>
    <name evidence="4" type="ORF">NS354_00940</name>
</gene>
<dbReference type="Pfam" id="PF22725">
    <property type="entry name" value="GFO_IDH_MocA_C3"/>
    <property type="match status" value="1"/>
</dbReference>
<dbReference type="SUPFAM" id="SSF51735">
    <property type="entry name" value="NAD(P)-binding Rossmann-fold domains"/>
    <property type="match status" value="1"/>
</dbReference>
<dbReference type="PANTHER" id="PTHR43708">
    <property type="entry name" value="CONSERVED EXPRESSED OXIDOREDUCTASE (EUROFUNG)"/>
    <property type="match status" value="1"/>
</dbReference>
<accession>A0A147ERS0</accession>
<dbReference type="Gene3D" id="3.30.360.10">
    <property type="entry name" value="Dihydrodipicolinate Reductase, domain 2"/>
    <property type="match status" value="1"/>
</dbReference>
<reference evidence="4 5" key="1">
    <citation type="journal article" date="2016" name="Front. Microbiol.">
        <title>Genomic Resource of Rice Seed Associated Bacteria.</title>
        <authorList>
            <person name="Midha S."/>
            <person name="Bansal K."/>
            <person name="Sharma S."/>
            <person name="Kumar N."/>
            <person name="Patil P.P."/>
            <person name="Chaudhry V."/>
            <person name="Patil P.B."/>
        </authorList>
    </citation>
    <scope>NUCLEOTIDE SEQUENCE [LARGE SCALE GENOMIC DNA]</scope>
    <source>
        <strain evidence="4 5">NS354</strain>
    </source>
</reference>
<keyword evidence="1" id="KW-0520">NAD</keyword>
<keyword evidence="5" id="KW-1185">Reference proteome</keyword>
<evidence type="ECO:0000259" key="3">
    <source>
        <dbReference type="Pfam" id="PF22725"/>
    </source>
</evidence>
<dbReference type="OrthoDB" id="256869at2"/>
<dbReference type="InterPro" id="IPR000683">
    <property type="entry name" value="Gfo/Idh/MocA-like_OxRdtase_N"/>
</dbReference>
<dbReference type="InterPro" id="IPR051317">
    <property type="entry name" value="Gfo/Idh/MocA_oxidoreduct"/>
</dbReference>
<dbReference type="PANTHER" id="PTHR43708:SF8">
    <property type="entry name" value="OXIDOREDUCTASE"/>
    <property type="match status" value="1"/>
</dbReference>
<dbReference type="AlphaFoldDB" id="A0A147ERS0"/>
<evidence type="ECO:0000259" key="2">
    <source>
        <dbReference type="Pfam" id="PF01408"/>
    </source>
</evidence>
<dbReference type="Proteomes" id="UP000070810">
    <property type="component" value="Unassembled WGS sequence"/>
</dbReference>
<dbReference type="Gene3D" id="3.40.50.720">
    <property type="entry name" value="NAD(P)-binding Rossmann-like Domain"/>
    <property type="match status" value="1"/>
</dbReference>
<dbReference type="InterPro" id="IPR055170">
    <property type="entry name" value="GFO_IDH_MocA-like_dom"/>
</dbReference>
<dbReference type="Pfam" id="PF01408">
    <property type="entry name" value="GFO_IDH_MocA"/>
    <property type="match status" value="1"/>
</dbReference>
<dbReference type="RefSeq" id="WP_058592750.1">
    <property type="nucleotide sequence ID" value="NZ_LDRK01000006.1"/>
</dbReference>
<protein>
    <recommendedName>
        <fullName evidence="6">Oxidoreductase</fullName>
    </recommendedName>
</protein>
<dbReference type="EMBL" id="LDRK01000006">
    <property type="protein sequence ID" value="KTR87294.1"/>
    <property type="molecule type" value="Genomic_DNA"/>
</dbReference>
<dbReference type="InterPro" id="IPR036291">
    <property type="entry name" value="NAD(P)-bd_dom_sf"/>
</dbReference>
<name>A0A147ERS0_9MICO</name>
<dbReference type="GO" id="GO:0000166">
    <property type="term" value="F:nucleotide binding"/>
    <property type="evidence" value="ECO:0007669"/>
    <property type="project" value="InterPro"/>
</dbReference>
<feature type="domain" description="Gfo/Idh/MocA-like oxidoreductase N-terminal" evidence="2">
    <location>
        <begin position="4"/>
        <end position="125"/>
    </location>
</feature>
<proteinExistence type="predicted"/>
<sequence length="395" mass="42282">MTVRAALVGLGFATQELKLPAYLAATDVVSVVAIADPDPEARKIISERLGLPASACFSTYEELLNTADVDYIDVSTPHLTHLPILTLAAERGVSVVCDKPLAMSVAEVDEMIGVTERSGIRAGVHHNYTHFPSHAEALRQVRAGALGHVDSVTMTAHSVYAPGVMPGDEGWRGTARLAGGGILMDYGIHLLYLSQHLLGPTFTPRTVTARVDKRRIRPEADVEDTVTVHIEGEAGQTATLTLMWGMGTSGHTIVDGETGTLQIRYPDMLSAQHNVAEQIEIVRDRLDAPTVVPIDWERFPLSWYYGGSVRAFATYIQSGDATGVATLAEARATISLALSAYESVALDRPVEAPLSPSSPLYSIGVTGVHKLELAADNVIRRRGLYQPAGAELGDG</sequence>
<evidence type="ECO:0000313" key="5">
    <source>
        <dbReference type="Proteomes" id="UP000070810"/>
    </source>
</evidence>
<evidence type="ECO:0008006" key="6">
    <source>
        <dbReference type="Google" id="ProtNLM"/>
    </source>
</evidence>
<dbReference type="SUPFAM" id="SSF55347">
    <property type="entry name" value="Glyceraldehyde-3-phosphate dehydrogenase-like, C-terminal domain"/>
    <property type="match status" value="1"/>
</dbReference>
<evidence type="ECO:0000313" key="4">
    <source>
        <dbReference type="EMBL" id="KTR87294.1"/>
    </source>
</evidence>